<dbReference type="Proteomes" id="UP000046393">
    <property type="component" value="Unplaced"/>
</dbReference>
<sequence>MNFLWKVTNFCFDLMILYTWLRRIYKCCRAGVKVGLVCTAIKFSLDYDVWSLNTGKGADNYSRLQNSVLPGLGVFSKY</sequence>
<accession>A0A0N5AMD0</accession>
<reference evidence="2" key="1">
    <citation type="submission" date="2017-02" db="UniProtKB">
        <authorList>
            <consortium name="WormBaseParasite"/>
        </authorList>
    </citation>
    <scope>IDENTIFICATION</scope>
</reference>
<name>A0A0N5AMD0_9BILA</name>
<keyword evidence="1" id="KW-1185">Reference proteome</keyword>
<dbReference type="AlphaFoldDB" id="A0A0N5AMD0"/>
<evidence type="ECO:0000313" key="1">
    <source>
        <dbReference type="Proteomes" id="UP000046393"/>
    </source>
</evidence>
<organism evidence="1 2">
    <name type="scientific">Syphacia muris</name>
    <dbReference type="NCBI Taxonomy" id="451379"/>
    <lineage>
        <taxon>Eukaryota</taxon>
        <taxon>Metazoa</taxon>
        <taxon>Ecdysozoa</taxon>
        <taxon>Nematoda</taxon>
        <taxon>Chromadorea</taxon>
        <taxon>Rhabditida</taxon>
        <taxon>Spirurina</taxon>
        <taxon>Oxyuridomorpha</taxon>
        <taxon>Oxyuroidea</taxon>
        <taxon>Oxyuridae</taxon>
        <taxon>Syphacia</taxon>
    </lineage>
</organism>
<evidence type="ECO:0000313" key="2">
    <source>
        <dbReference type="WBParaSite" id="SMUV_0000573501-mRNA-1"/>
    </source>
</evidence>
<protein>
    <submittedName>
        <fullName evidence="2">DUF5683 domain-containing protein</fullName>
    </submittedName>
</protein>
<dbReference type="WBParaSite" id="SMUV_0000573501-mRNA-1">
    <property type="protein sequence ID" value="SMUV_0000573501-mRNA-1"/>
    <property type="gene ID" value="SMUV_0000573501"/>
</dbReference>
<proteinExistence type="predicted"/>